<dbReference type="EMBL" id="SNRW01003425">
    <property type="protein sequence ID" value="KAA6389869.1"/>
    <property type="molecule type" value="Genomic_DNA"/>
</dbReference>
<reference evidence="1 2" key="1">
    <citation type="submission" date="2019-03" db="EMBL/GenBank/DDBJ databases">
        <title>Single cell metagenomics reveals metabolic interactions within the superorganism composed of flagellate Streblomastix strix and complex community of Bacteroidetes bacteria on its surface.</title>
        <authorList>
            <person name="Treitli S.C."/>
            <person name="Kolisko M."/>
            <person name="Husnik F."/>
            <person name="Keeling P."/>
            <person name="Hampl V."/>
        </authorList>
    </citation>
    <scope>NUCLEOTIDE SEQUENCE [LARGE SCALE GENOMIC DNA]</scope>
    <source>
        <strain evidence="1">ST1C</strain>
    </source>
</reference>
<comment type="caution">
    <text evidence="1">The sequence shown here is derived from an EMBL/GenBank/DDBJ whole genome shotgun (WGS) entry which is preliminary data.</text>
</comment>
<accession>A0A5J4W5Z8</accession>
<evidence type="ECO:0000313" key="2">
    <source>
        <dbReference type="Proteomes" id="UP000324800"/>
    </source>
</evidence>
<sequence>MAEVFTPVAQDSNWRQRVVKEIGSADHHRDVFPEIYSANTADRTAKIEDIKSRTATRPVGMSLNRTWNRTDTRKIQPKPGYTTAYQTYGEYEPINPPVVKYHIRHLRFN</sequence>
<gene>
    <name evidence="1" type="ORF">EZS28_014603</name>
</gene>
<dbReference type="AlphaFoldDB" id="A0A5J4W5Z8"/>
<dbReference type="Proteomes" id="UP000324800">
    <property type="component" value="Unassembled WGS sequence"/>
</dbReference>
<name>A0A5J4W5Z8_9EUKA</name>
<organism evidence="1 2">
    <name type="scientific">Streblomastix strix</name>
    <dbReference type="NCBI Taxonomy" id="222440"/>
    <lineage>
        <taxon>Eukaryota</taxon>
        <taxon>Metamonada</taxon>
        <taxon>Preaxostyla</taxon>
        <taxon>Oxymonadida</taxon>
        <taxon>Streblomastigidae</taxon>
        <taxon>Streblomastix</taxon>
    </lineage>
</organism>
<protein>
    <submittedName>
        <fullName evidence="1">Uncharacterized protein</fullName>
    </submittedName>
</protein>
<evidence type="ECO:0000313" key="1">
    <source>
        <dbReference type="EMBL" id="KAA6389869.1"/>
    </source>
</evidence>
<proteinExistence type="predicted"/>